<keyword evidence="11 13" id="KW-0443">Lipid metabolism</keyword>
<dbReference type="Pfam" id="PF02606">
    <property type="entry name" value="LpxK"/>
    <property type="match status" value="1"/>
</dbReference>
<dbReference type="RefSeq" id="WP_121172275.1">
    <property type="nucleotide sequence ID" value="NZ_RBIN01000003.1"/>
</dbReference>
<dbReference type="GO" id="GO:0005524">
    <property type="term" value="F:ATP binding"/>
    <property type="evidence" value="ECO:0007669"/>
    <property type="project" value="UniProtKB-UniRule"/>
</dbReference>
<evidence type="ECO:0000313" key="15">
    <source>
        <dbReference type="Proteomes" id="UP000281975"/>
    </source>
</evidence>
<protein>
    <recommendedName>
        <fullName evidence="4 13">Tetraacyldisaccharide 4'-kinase</fullName>
        <ecNumber evidence="3 13">2.7.1.130</ecNumber>
    </recommendedName>
    <alternativeName>
        <fullName evidence="12 13">Lipid A 4'-kinase</fullName>
    </alternativeName>
</protein>
<dbReference type="Proteomes" id="UP000281975">
    <property type="component" value="Unassembled WGS sequence"/>
</dbReference>
<comment type="function">
    <text evidence="1 13">Transfers the gamma-phosphate of ATP to the 4'-position of a tetraacyldisaccharide 1-phosphate intermediate (termed DS-1-P) to form tetraacyldisaccharide 1,4'-bis-phosphate (lipid IVA).</text>
</comment>
<evidence type="ECO:0000256" key="10">
    <source>
        <dbReference type="ARBA" id="ARBA00022840"/>
    </source>
</evidence>
<evidence type="ECO:0000256" key="1">
    <source>
        <dbReference type="ARBA" id="ARBA00002274"/>
    </source>
</evidence>
<dbReference type="PANTHER" id="PTHR42724:SF1">
    <property type="entry name" value="TETRAACYLDISACCHARIDE 4'-KINASE, MITOCHONDRIAL-RELATED"/>
    <property type="match status" value="1"/>
</dbReference>
<dbReference type="UniPathway" id="UPA00359">
    <property type="reaction ID" value="UER00482"/>
</dbReference>
<keyword evidence="5 13" id="KW-0444">Lipid biosynthesis</keyword>
<dbReference type="GO" id="GO:0009244">
    <property type="term" value="P:lipopolysaccharide core region biosynthetic process"/>
    <property type="evidence" value="ECO:0007669"/>
    <property type="project" value="TreeGrafter"/>
</dbReference>
<evidence type="ECO:0000256" key="8">
    <source>
        <dbReference type="ARBA" id="ARBA00022741"/>
    </source>
</evidence>
<evidence type="ECO:0000256" key="2">
    <source>
        <dbReference type="ARBA" id="ARBA00004870"/>
    </source>
</evidence>
<evidence type="ECO:0000256" key="11">
    <source>
        <dbReference type="ARBA" id="ARBA00023098"/>
    </source>
</evidence>
<evidence type="ECO:0000256" key="4">
    <source>
        <dbReference type="ARBA" id="ARBA00016436"/>
    </source>
</evidence>
<dbReference type="GO" id="GO:0009245">
    <property type="term" value="P:lipid A biosynthetic process"/>
    <property type="evidence" value="ECO:0007669"/>
    <property type="project" value="UniProtKB-UniRule"/>
</dbReference>
<keyword evidence="15" id="KW-1185">Reference proteome</keyword>
<comment type="similarity">
    <text evidence="13">Belongs to the LpxK family.</text>
</comment>
<sequence>MRRLEQAWYSDARWVKLLTPLERLYRTVVRRRRQAFQNGDREVWHASVPVIVVGNITLGGTGKSPLVAWLGRWLRDQGWHPGIIARGYGGHASRYPLYVDETTDTAYAGDEPVMLAQQTQLPVAVDPDRPRAARKLIAAGCDILLSDDGLQHFPLGRDIELVVVDGQKGFGNHRCLPVGPLREPLDRLADVDAVITNGDLGVRVPASQYSMTLVPHAWRHLNDNVCYSIADRPFSGRVHALAGIGNPARFFGTLERLGVDFQRHPFPDHYRFTAQDLRFADNRPVVMTAKDAVKCRRFANERCWALDIEARPEAELIEWLRQRLETL</sequence>
<comment type="catalytic activity">
    <reaction evidence="13">
        <text>a lipid A disaccharide + ATP = a lipid IVA + ADP + H(+)</text>
        <dbReference type="Rhea" id="RHEA:67840"/>
        <dbReference type="ChEBI" id="CHEBI:15378"/>
        <dbReference type="ChEBI" id="CHEBI:30616"/>
        <dbReference type="ChEBI" id="CHEBI:176343"/>
        <dbReference type="ChEBI" id="CHEBI:176425"/>
        <dbReference type="ChEBI" id="CHEBI:456216"/>
        <dbReference type="EC" id="2.7.1.130"/>
    </reaction>
</comment>
<keyword evidence="8 13" id="KW-0547">Nucleotide-binding</keyword>
<reference evidence="14 15" key="1">
    <citation type="submission" date="2018-10" db="EMBL/GenBank/DDBJ databases">
        <title>Genomic Encyclopedia of Type Strains, Phase IV (KMG-IV): sequencing the most valuable type-strain genomes for metagenomic binning, comparative biology and taxonomic classification.</title>
        <authorList>
            <person name="Goeker M."/>
        </authorList>
    </citation>
    <scope>NUCLEOTIDE SEQUENCE [LARGE SCALE GENOMIC DNA]</scope>
    <source>
        <strain evidence="14 15">DSM 23229</strain>
    </source>
</reference>
<evidence type="ECO:0000313" key="14">
    <source>
        <dbReference type="EMBL" id="RKR06365.1"/>
    </source>
</evidence>
<comment type="caution">
    <text evidence="14">The sequence shown here is derived from an EMBL/GenBank/DDBJ whole genome shotgun (WGS) entry which is preliminary data.</text>
</comment>
<evidence type="ECO:0000256" key="3">
    <source>
        <dbReference type="ARBA" id="ARBA00012071"/>
    </source>
</evidence>
<dbReference type="GO" id="GO:0005886">
    <property type="term" value="C:plasma membrane"/>
    <property type="evidence" value="ECO:0007669"/>
    <property type="project" value="TreeGrafter"/>
</dbReference>
<evidence type="ECO:0000256" key="12">
    <source>
        <dbReference type="ARBA" id="ARBA00029757"/>
    </source>
</evidence>
<dbReference type="OrthoDB" id="9766423at2"/>
<evidence type="ECO:0000256" key="6">
    <source>
        <dbReference type="ARBA" id="ARBA00022556"/>
    </source>
</evidence>
<proteinExistence type="inferred from homology"/>
<accession>A0A420WZ04</accession>
<evidence type="ECO:0000256" key="5">
    <source>
        <dbReference type="ARBA" id="ARBA00022516"/>
    </source>
</evidence>
<gene>
    <name evidence="13" type="primary">lpxK</name>
    <name evidence="14" type="ORF">C7446_1307</name>
</gene>
<evidence type="ECO:0000256" key="7">
    <source>
        <dbReference type="ARBA" id="ARBA00022679"/>
    </source>
</evidence>
<dbReference type="InterPro" id="IPR003758">
    <property type="entry name" value="LpxK"/>
</dbReference>
<dbReference type="AlphaFoldDB" id="A0A420WZ04"/>
<evidence type="ECO:0000256" key="9">
    <source>
        <dbReference type="ARBA" id="ARBA00022777"/>
    </source>
</evidence>
<keyword evidence="9 13" id="KW-0418">Kinase</keyword>
<dbReference type="InterPro" id="IPR027417">
    <property type="entry name" value="P-loop_NTPase"/>
</dbReference>
<dbReference type="EMBL" id="RBIN01000003">
    <property type="protein sequence ID" value="RKR06365.1"/>
    <property type="molecule type" value="Genomic_DNA"/>
</dbReference>
<dbReference type="HAMAP" id="MF_00409">
    <property type="entry name" value="LpxK"/>
    <property type="match status" value="1"/>
</dbReference>
<organism evidence="14 15">
    <name type="scientific">Kushneria sinocarnis</name>
    <dbReference type="NCBI Taxonomy" id="595502"/>
    <lineage>
        <taxon>Bacteria</taxon>
        <taxon>Pseudomonadati</taxon>
        <taxon>Pseudomonadota</taxon>
        <taxon>Gammaproteobacteria</taxon>
        <taxon>Oceanospirillales</taxon>
        <taxon>Halomonadaceae</taxon>
        <taxon>Kushneria</taxon>
    </lineage>
</organism>
<name>A0A420WZ04_9GAMM</name>
<dbReference type="SUPFAM" id="SSF52540">
    <property type="entry name" value="P-loop containing nucleoside triphosphate hydrolases"/>
    <property type="match status" value="1"/>
</dbReference>
<comment type="pathway">
    <text evidence="2 13">Glycolipid biosynthesis; lipid IV(A) biosynthesis; lipid IV(A) from (3R)-3-hydroxytetradecanoyl-[acyl-carrier-protein] and UDP-N-acetyl-alpha-D-glucosamine: step 6/6.</text>
</comment>
<comment type="caution">
    <text evidence="13">Lacks conserved residue(s) required for the propagation of feature annotation.</text>
</comment>
<keyword evidence="7 13" id="KW-0808">Transferase</keyword>
<keyword evidence="6 13" id="KW-0441">Lipid A biosynthesis</keyword>
<dbReference type="EC" id="2.7.1.130" evidence="3 13"/>
<dbReference type="GO" id="GO:0009029">
    <property type="term" value="F:lipid-A 4'-kinase activity"/>
    <property type="evidence" value="ECO:0007669"/>
    <property type="project" value="UniProtKB-UniRule"/>
</dbReference>
<evidence type="ECO:0000256" key="13">
    <source>
        <dbReference type="HAMAP-Rule" id="MF_00409"/>
    </source>
</evidence>
<dbReference type="PANTHER" id="PTHR42724">
    <property type="entry name" value="TETRAACYLDISACCHARIDE 4'-KINASE"/>
    <property type="match status" value="1"/>
</dbReference>
<dbReference type="NCBIfam" id="TIGR00682">
    <property type="entry name" value="lpxK"/>
    <property type="match status" value="1"/>
</dbReference>
<keyword evidence="10 13" id="KW-0067">ATP-binding</keyword>